<evidence type="ECO:0000313" key="4">
    <source>
        <dbReference type="Proteomes" id="UP000321638"/>
    </source>
</evidence>
<dbReference type="InterPro" id="IPR000873">
    <property type="entry name" value="AMP-dep_synth/lig_dom"/>
</dbReference>
<dbReference type="SUPFAM" id="SSF56801">
    <property type="entry name" value="Acetyl-CoA synthetase-like"/>
    <property type="match status" value="1"/>
</dbReference>
<sequence>MTTLSACLARTASRSGHRAAVITDTLTLTWQDVHALSRGYAQVLAAHGVGAGDHVALICSNRPAFLIAWFAIAHRGAVMVSLNTGLVGDGLRHGIEHSDAKVVLIERAILAARQDDIAPVLAGRQVLAFDGEDDLFAAARAGEAAAGHDGHEGDACAIIYTSGTTGRPKGVVNSHRAYLACGEHTARLLQLTPDDRIMVFLPLFHANPQMYAVMSALTVGCAIVLRPRFSVSSFFGDARRFGCTCFTYVGTVLAMLASRLTGVHHDHGLRRCIGGGAPVAAWQAIESRFGVQVHELYGMTEIGGWVTANTDDARRVGTCGLARPDMEVRIVDADDRPVPAGTRGEIAVRPRTPFVILSGYYKDPQATWTAARNFWFHTGDAGSLDADGYLTFHGRLREIIRRGGENVSPVEIETALLRCPGVEDAAVVGIADPIFGEEIKAVLVVSSPIAAAGVRAFLAGKIPDFMLPRYVQFVTRIPKTETEKVQRHLVREMAGDVIDLQA</sequence>
<dbReference type="InterPro" id="IPR042099">
    <property type="entry name" value="ANL_N_sf"/>
</dbReference>
<dbReference type="Gene3D" id="3.40.50.12780">
    <property type="entry name" value="N-terminal domain of ligase-like"/>
    <property type="match status" value="1"/>
</dbReference>
<keyword evidence="4" id="KW-1185">Reference proteome</keyword>
<dbReference type="GO" id="GO:0016878">
    <property type="term" value="F:acid-thiol ligase activity"/>
    <property type="evidence" value="ECO:0007669"/>
    <property type="project" value="UniProtKB-ARBA"/>
</dbReference>
<organism evidence="3 4">
    <name type="scientific">Vineibacter terrae</name>
    <dbReference type="NCBI Taxonomy" id="2586908"/>
    <lineage>
        <taxon>Bacteria</taxon>
        <taxon>Pseudomonadati</taxon>
        <taxon>Pseudomonadota</taxon>
        <taxon>Alphaproteobacteria</taxon>
        <taxon>Hyphomicrobiales</taxon>
        <taxon>Vineibacter</taxon>
    </lineage>
</organism>
<accession>A0A5C8PDR8</accession>
<keyword evidence="3" id="KW-0436">Ligase</keyword>
<comment type="caution">
    <text evidence="3">The sequence shown here is derived from an EMBL/GenBank/DDBJ whole genome shotgun (WGS) entry which is preliminary data.</text>
</comment>
<feature type="domain" description="AMP-dependent synthetase/ligase" evidence="1">
    <location>
        <begin position="9"/>
        <end position="361"/>
    </location>
</feature>
<feature type="domain" description="AMP-binding enzyme C-terminal" evidence="2">
    <location>
        <begin position="411"/>
        <end position="484"/>
    </location>
</feature>
<evidence type="ECO:0000313" key="3">
    <source>
        <dbReference type="EMBL" id="TXL71882.1"/>
    </source>
</evidence>
<dbReference type="PROSITE" id="PS00455">
    <property type="entry name" value="AMP_BINDING"/>
    <property type="match status" value="1"/>
</dbReference>
<protein>
    <submittedName>
        <fullName evidence="3">ATP-dependent acyl-CoA ligase</fullName>
    </submittedName>
</protein>
<evidence type="ECO:0000259" key="2">
    <source>
        <dbReference type="Pfam" id="PF13193"/>
    </source>
</evidence>
<dbReference type="Gene3D" id="3.30.300.30">
    <property type="match status" value="1"/>
</dbReference>
<dbReference type="RefSeq" id="WP_147850290.1">
    <property type="nucleotide sequence ID" value="NZ_VDUZ01000038.1"/>
</dbReference>
<proteinExistence type="predicted"/>
<gene>
    <name evidence="3" type="ORF">FHP25_27980</name>
</gene>
<name>A0A5C8PDR8_9HYPH</name>
<reference evidence="3 4" key="1">
    <citation type="submission" date="2019-06" db="EMBL/GenBank/DDBJ databases">
        <title>New taxonomy in bacterial strain CC-CFT640, isolated from vineyard.</title>
        <authorList>
            <person name="Lin S.-Y."/>
            <person name="Tsai C.-F."/>
            <person name="Young C.-C."/>
        </authorList>
    </citation>
    <scope>NUCLEOTIDE SEQUENCE [LARGE SCALE GENOMIC DNA]</scope>
    <source>
        <strain evidence="3 4">CC-CFT640</strain>
    </source>
</reference>
<dbReference type="EMBL" id="VDUZ01000038">
    <property type="protein sequence ID" value="TXL71882.1"/>
    <property type="molecule type" value="Genomic_DNA"/>
</dbReference>
<dbReference type="PANTHER" id="PTHR43767">
    <property type="entry name" value="LONG-CHAIN-FATTY-ACID--COA LIGASE"/>
    <property type="match status" value="1"/>
</dbReference>
<dbReference type="Proteomes" id="UP000321638">
    <property type="component" value="Unassembled WGS sequence"/>
</dbReference>
<dbReference type="PANTHER" id="PTHR43767:SF1">
    <property type="entry name" value="NONRIBOSOMAL PEPTIDE SYNTHASE PES1 (EUROFUNG)-RELATED"/>
    <property type="match status" value="1"/>
</dbReference>
<dbReference type="AlphaFoldDB" id="A0A5C8PDR8"/>
<dbReference type="InterPro" id="IPR025110">
    <property type="entry name" value="AMP-bd_C"/>
</dbReference>
<dbReference type="InterPro" id="IPR050237">
    <property type="entry name" value="ATP-dep_AMP-bd_enzyme"/>
</dbReference>
<dbReference type="Pfam" id="PF00501">
    <property type="entry name" value="AMP-binding"/>
    <property type="match status" value="1"/>
</dbReference>
<evidence type="ECO:0000259" key="1">
    <source>
        <dbReference type="Pfam" id="PF00501"/>
    </source>
</evidence>
<dbReference type="OrthoDB" id="7315605at2"/>
<dbReference type="InterPro" id="IPR020845">
    <property type="entry name" value="AMP-binding_CS"/>
</dbReference>
<dbReference type="InterPro" id="IPR045851">
    <property type="entry name" value="AMP-bd_C_sf"/>
</dbReference>
<dbReference type="Pfam" id="PF13193">
    <property type="entry name" value="AMP-binding_C"/>
    <property type="match status" value="1"/>
</dbReference>